<dbReference type="GO" id="GO:1990481">
    <property type="term" value="P:mRNA pseudouridine synthesis"/>
    <property type="evidence" value="ECO:0007669"/>
    <property type="project" value="EnsemblFungi"/>
</dbReference>
<sequence length="562" mass="64956">MSNTNLRETYEDDNQMGEQTYKRGAQHKWSKARKADYKQSDGSQQHASKKLKTNDNREQKLDDNGNPIPKEKRLPKRKVAVMVGYCGTGYHGMQYNPPNPTIEDALFKAFVQAGAISKANSNDLKKNGFMRAARTDKGVHAGGNLISLKMIIEDPEIKQKINEELPNGIKVWNIERVNKAFDCRKMCGSRWYEYLLPTYSLIGPKPGSILFKDIEESKLELPGVLDDDLESQIFWKRVDHEVRQHFTEEEIEAIKNYVPPPRDEFNDKDGLYQKVKQYKKLENEHRRRYRISDEKLTKFRNAMNEYLGAHNFHNFTLGKDFKDPSAIRFMKEIRVSDPFVIGAAKTEWISIKIHGQSFMLHQIRKMISMATLVTRCGCPVSRISQAYGPQKINIPKAPALGLLLESPVFEGYNKRLEKFGYNPIDFSKFQKEMDAFKMKHIYDKIYKEEVDENVFNAFFSYIDSFNMVTGAQGIETDEKVGAAVQKSIFEFLTARGIPDYEEPEIETPKDKFENSDEPKKNKKNKKQDKKIQTEQEISKDNLESTESMDSSKEKSKFSCTIQ</sequence>
<dbReference type="Gene3D" id="3.30.70.580">
    <property type="entry name" value="Pseudouridine synthase I, catalytic domain, N-terminal subdomain"/>
    <property type="match status" value="1"/>
</dbReference>
<dbReference type="GO" id="GO:0003723">
    <property type="term" value="F:RNA binding"/>
    <property type="evidence" value="ECO:0007669"/>
    <property type="project" value="InterPro"/>
</dbReference>
<keyword evidence="9" id="KW-0539">Nucleus</keyword>
<evidence type="ECO:0000256" key="10">
    <source>
        <dbReference type="ARBA" id="ARBA00036943"/>
    </source>
</evidence>
<protein>
    <recommendedName>
        <fullName evidence="12">tRNA pseudouridine synthase 1</fullName>
    </recommendedName>
    <alternativeName>
        <fullName evidence="13">tRNA pseudouridylate synthase 1</fullName>
    </alternativeName>
    <alternativeName>
        <fullName evidence="14">tRNA-uridine isomerase 1</fullName>
    </alternativeName>
</protein>
<evidence type="ECO:0000256" key="14">
    <source>
        <dbReference type="ARBA" id="ARBA00080858"/>
    </source>
</evidence>
<dbReference type="GeneID" id="5542434"/>
<evidence type="ECO:0000256" key="7">
    <source>
        <dbReference type="ARBA" id="ARBA00022694"/>
    </source>
</evidence>
<dbReference type="InterPro" id="IPR020094">
    <property type="entry name" value="TruA/RsuA/RluB/E/F_N"/>
</dbReference>
<evidence type="ECO:0000256" key="9">
    <source>
        <dbReference type="ARBA" id="ARBA00023242"/>
    </source>
</evidence>
<dbReference type="InterPro" id="IPR020095">
    <property type="entry name" value="PsdUridine_synth_TruA_C"/>
</dbReference>
<dbReference type="InterPro" id="IPR001406">
    <property type="entry name" value="PsdUridine_synth_TruA"/>
</dbReference>
<accession>A7TTG9</accession>
<evidence type="ECO:0000256" key="16">
    <source>
        <dbReference type="PIRSR" id="PIRSR641708-2"/>
    </source>
</evidence>
<feature type="domain" description="Pseudouridine synthase I TruA alpha/beta" evidence="18">
    <location>
        <begin position="302"/>
        <end position="409"/>
    </location>
</feature>
<evidence type="ECO:0000256" key="2">
    <source>
        <dbReference type="ARBA" id="ARBA00001832"/>
    </source>
</evidence>
<comment type="similarity">
    <text evidence="5">Belongs to the tRNA pseudouridine synthase TruA family.</text>
</comment>
<dbReference type="PhylomeDB" id="A7TTG9"/>
<dbReference type="GO" id="GO:0005634">
    <property type="term" value="C:nucleus"/>
    <property type="evidence" value="ECO:0007669"/>
    <property type="project" value="UniProtKB-SubCell"/>
</dbReference>
<dbReference type="OrthoDB" id="10256309at2759"/>
<dbReference type="GO" id="GO:0009982">
    <property type="term" value="F:pseudouridine synthase activity"/>
    <property type="evidence" value="ECO:0007669"/>
    <property type="project" value="EnsemblFungi"/>
</dbReference>
<dbReference type="AlphaFoldDB" id="A7TTG9"/>
<keyword evidence="8" id="KW-0413">Isomerase</keyword>
<dbReference type="STRING" id="436907.A7TTG9"/>
<keyword evidence="6" id="KW-0507">mRNA processing</keyword>
<evidence type="ECO:0000256" key="5">
    <source>
        <dbReference type="ARBA" id="ARBA00009375"/>
    </source>
</evidence>
<dbReference type="GO" id="GO:0031120">
    <property type="term" value="P:snRNA pseudouridine synthesis"/>
    <property type="evidence" value="ECO:0007669"/>
    <property type="project" value="EnsemblFungi"/>
</dbReference>
<comment type="function">
    <text evidence="11">Formation of pseudouridine at positions 27 and 28 in the anticodon stem and loop of transfer RNAs; at positions 34 and 36 of intron-containing precursor tRNA(Ile) and at position 35 in the intron-containing tRNA(Tyr). Catalyzes pseudouridylation at position 44 in U2 snRNA. Also catalyzes pseudouridylation of mRNAs.</text>
</comment>
<evidence type="ECO:0000256" key="4">
    <source>
        <dbReference type="ARBA" id="ARBA00004123"/>
    </source>
</evidence>
<evidence type="ECO:0000256" key="6">
    <source>
        <dbReference type="ARBA" id="ARBA00022664"/>
    </source>
</evidence>
<evidence type="ECO:0000256" key="3">
    <source>
        <dbReference type="ARBA" id="ARBA00001947"/>
    </source>
</evidence>
<feature type="compositionally biased region" description="Basic and acidic residues" evidence="17">
    <location>
        <begin position="52"/>
        <end position="63"/>
    </location>
</feature>
<feature type="active site" description="Nucleophile" evidence="15">
    <location>
        <position position="136"/>
    </location>
</feature>
<comment type="catalytic activity">
    <reaction evidence="2">
        <text>uridine in snRNA = pseudouridine in snRNA</text>
        <dbReference type="Rhea" id="RHEA:51124"/>
        <dbReference type="Rhea" id="RHEA-COMP:12891"/>
        <dbReference type="Rhea" id="RHEA-COMP:12892"/>
        <dbReference type="ChEBI" id="CHEBI:65314"/>
        <dbReference type="ChEBI" id="CHEBI:65315"/>
    </reaction>
</comment>
<dbReference type="Pfam" id="PF01416">
    <property type="entry name" value="PseudoU_synth_1"/>
    <property type="match status" value="1"/>
</dbReference>
<evidence type="ECO:0000256" key="13">
    <source>
        <dbReference type="ARBA" id="ARBA00079072"/>
    </source>
</evidence>
<dbReference type="FunFam" id="3.30.70.580:FF:000002">
    <property type="entry name" value="tRNA pseudouridine synthase"/>
    <property type="match status" value="1"/>
</dbReference>
<evidence type="ECO:0000256" key="1">
    <source>
        <dbReference type="ARBA" id="ARBA00001166"/>
    </source>
</evidence>
<feature type="compositionally biased region" description="Basic and acidic residues" evidence="17">
    <location>
        <begin position="529"/>
        <end position="542"/>
    </location>
</feature>
<dbReference type="CDD" id="cd02568">
    <property type="entry name" value="PseudoU_synth_PUS1_PUS2"/>
    <property type="match status" value="1"/>
</dbReference>
<dbReference type="FunFam" id="3.30.70.660:FF:000002">
    <property type="entry name" value="tRNA pseudouridine synthase"/>
    <property type="match status" value="1"/>
</dbReference>
<reference evidence="19 20" key="1">
    <citation type="journal article" date="2007" name="Proc. Natl. Acad. Sci. U.S.A.">
        <title>Independent sorting-out of thousands of duplicated gene pairs in two yeast species descended from a whole-genome duplication.</title>
        <authorList>
            <person name="Scannell D.R."/>
            <person name="Frank A.C."/>
            <person name="Conant G.C."/>
            <person name="Byrne K.P."/>
            <person name="Woolfit M."/>
            <person name="Wolfe K.H."/>
        </authorList>
    </citation>
    <scope>NUCLEOTIDE SEQUENCE [LARGE SCALE GENOMIC DNA]</scope>
    <source>
        <strain evidence="20">ATCC 22028 / DSM 70294 / BCRC 21397 / CBS 2163 / NBRC 10782 / NRRL Y-8283 / UCD 57-17</strain>
    </source>
</reference>
<dbReference type="Gene3D" id="3.30.70.660">
    <property type="entry name" value="Pseudouridine synthase I, catalytic domain, C-terminal subdomain"/>
    <property type="match status" value="1"/>
</dbReference>
<keyword evidence="7" id="KW-0819">tRNA processing</keyword>
<dbReference type="EMBL" id="DS480570">
    <property type="protein sequence ID" value="EDO14442.1"/>
    <property type="molecule type" value="Genomic_DNA"/>
</dbReference>
<evidence type="ECO:0000256" key="17">
    <source>
        <dbReference type="SAM" id="MobiDB-lite"/>
    </source>
</evidence>
<evidence type="ECO:0000313" key="20">
    <source>
        <dbReference type="Proteomes" id="UP000000267"/>
    </source>
</evidence>
<feature type="compositionally biased region" description="Basic and acidic residues" evidence="17">
    <location>
        <begin position="506"/>
        <end position="519"/>
    </location>
</feature>
<dbReference type="NCBIfam" id="TIGR00071">
    <property type="entry name" value="hisT_truA"/>
    <property type="match status" value="1"/>
</dbReference>
<dbReference type="InterPro" id="IPR020097">
    <property type="entry name" value="PsdUridine_synth_TruA_a/b_dom"/>
</dbReference>
<feature type="binding site" evidence="16">
    <location>
        <position position="192"/>
    </location>
    <ligand>
        <name>substrate</name>
    </ligand>
</feature>
<proteinExistence type="inferred from homology"/>
<dbReference type="InParanoid" id="A7TTG9"/>
<feature type="region of interest" description="Disordered" evidence="17">
    <location>
        <begin position="1"/>
        <end position="74"/>
    </location>
</feature>
<evidence type="ECO:0000256" key="8">
    <source>
        <dbReference type="ARBA" id="ARBA00023235"/>
    </source>
</evidence>
<dbReference type="FunCoup" id="A7TTG9">
    <property type="interactions" value="1047"/>
</dbReference>
<gene>
    <name evidence="19" type="ORF">Kpol_228p5</name>
</gene>
<keyword evidence="20" id="KW-1185">Reference proteome</keyword>
<dbReference type="GO" id="GO:0031119">
    <property type="term" value="P:tRNA pseudouridine synthesis"/>
    <property type="evidence" value="ECO:0007669"/>
    <property type="project" value="EnsemblFungi"/>
</dbReference>
<dbReference type="PANTHER" id="PTHR11142">
    <property type="entry name" value="PSEUDOURIDYLATE SYNTHASE"/>
    <property type="match status" value="1"/>
</dbReference>
<organism evidence="20">
    <name type="scientific">Vanderwaltozyma polyspora (strain ATCC 22028 / DSM 70294 / BCRC 21397 / CBS 2163 / NBRC 10782 / NRRL Y-8283 / UCD 57-17)</name>
    <name type="common">Kluyveromyces polysporus</name>
    <dbReference type="NCBI Taxonomy" id="436907"/>
    <lineage>
        <taxon>Eukaryota</taxon>
        <taxon>Fungi</taxon>
        <taxon>Dikarya</taxon>
        <taxon>Ascomycota</taxon>
        <taxon>Saccharomycotina</taxon>
        <taxon>Saccharomycetes</taxon>
        <taxon>Saccharomycetales</taxon>
        <taxon>Saccharomycetaceae</taxon>
        <taxon>Vanderwaltozyma</taxon>
    </lineage>
</organism>
<dbReference type="PANTHER" id="PTHR11142:SF4">
    <property type="entry name" value="PSEUDOURIDYLATE SYNTHASE 1 HOMOLOG"/>
    <property type="match status" value="1"/>
</dbReference>
<evidence type="ECO:0000259" key="18">
    <source>
        <dbReference type="Pfam" id="PF01416"/>
    </source>
</evidence>
<comment type="catalytic activity">
    <reaction evidence="10">
        <text>a uridine in tRNA = a pseudouridine in tRNA</text>
        <dbReference type="Rhea" id="RHEA:54572"/>
        <dbReference type="Rhea" id="RHEA-COMP:13339"/>
        <dbReference type="Rhea" id="RHEA-COMP:13934"/>
        <dbReference type="ChEBI" id="CHEBI:65314"/>
        <dbReference type="ChEBI" id="CHEBI:65315"/>
    </reaction>
</comment>
<evidence type="ECO:0000256" key="11">
    <source>
        <dbReference type="ARBA" id="ARBA00053072"/>
    </source>
</evidence>
<comment type="cofactor">
    <cofactor evidence="3">
        <name>Zn(2+)</name>
        <dbReference type="ChEBI" id="CHEBI:29105"/>
    </cofactor>
</comment>
<dbReference type="InterPro" id="IPR041708">
    <property type="entry name" value="PUS1/PUS2-like"/>
</dbReference>
<comment type="catalytic activity">
    <reaction evidence="1">
        <text>a uridine in mRNA = a pseudouridine in mRNA</text>
        <dbReference type="Rhea" id="RHEA:56644"/>
        <dbReference type="Rhea" id="RHEA-COMP:14658"/>
        <dbReference type="Rhea" id="RHEA-COMP:14659"/>
        <dbReference type="ChEBI" id="CHEBI:65314"/>
        <dbReference type="ChEBI" id="CHEBI:65315"/>
    </reaction>
</comment>
<dbReference type="OMA" id="NKAFDCR"/>
<evidence type="ECO:0000256" key="15">
    <source>
        <dbReference type="PIRSR" id="PIRSR641708-1"/>
    </source>
</evidence>
<feature type="region of interest" description="Disordered" evidence="17">
    <location>
        <begin position="500"/>
        <end position="562"/>
    </location>
</feature>
<dbReference type="KEGG" id="vpo:Kpol_228p5"/>
<evidence type="ECO:0000313" key="19">
    <source>
        <dbReference type="EMBL" id="EDO14442.1"/>
    </source>
</evidence>
<dbReference type="InterPro" id="IPR020103">
    <property type="entry name" value="PsdUridine_synth_cat_dom_sf"/>
</dbReference>
<evidence type="ECO:0000256" key="12">
    <source>
        <dbReference type="ARBA" id="ARBA00073968"/>
    </source>
</evidence>
<dbReference type="HOGENOM" id="CLU_021971_0_1_1"/>
<dbReference type="SUPFAM" id="SSF55120">
    <property type="entry name" value="Pseudouridine synthase"/>
    <property type="match status" value="1"/>
</dbReference>
<name>A7TTG9_VANPO</name>
<dbReference type="Proteomes" id="UP000000267">
    <property type="component" value="Unassembled WGS sequence"/>
</dbReference>
<dbReference type="GO" id="GO:0006397">
    <property type="term" value="P:mRNA processing"/>
    <property type="evidence" value="ECO:0007669"/>
    <property type="project" value="UniProtKB-KW"/>
</dbReference>
<dbReference type="RefSeq" id="XP_001642300.1">
    <property type="nucleotide sequence ID" value="XM_001642250.1"/>
</dbReference>
<dbReference type="eggNOG" id="KOG2553">
    <property type="taxonomic scope" value="Eukaryota"/>
</dbReference>
<comment type="subcellular location">
    <subcellularLocation>
        <location evidence="4">Nucleus</location>
    </subcellularLocation>
</comment>